<dbReference type="HAMAP" id="MF_00226_B">
    <property type="entry name" value="CinA_B"/>
    <property type="match status" value="1"/>
</dbReference>
<gene>
    <name evidence="3" type="ORF">ESB00_00955</name>
</gene>
<comment type="caution">
    <text evidence="3">The sequence shown here is derived from an EMBL/GenBank/DDBJ whole genome shotgun (WGS) entry which is preliminary data.</text>
</comment>
<dbReference type="PIRSF" id="PIRSF006728">
    <property type="entry name" value="CinA"/>
    <property type="match status" value="1"/>
</dbReference>
<accession>A0A4Q1C6T6</accession>
<dbReference type="Pfam" id="PF00994">
    <property type="entry name" value="MoCF_biosynth"/>
    <property type="match status" value="1"/>
</dbReference>
<dbReference type="Gene3D" id="3.90.950.20">
    <property type="entry name" value="CinA-like"/>
    <property type="match status" value="1"/>
</dbReference>
<reference evidence="3 4" key="1">
    <citation type="submission" date="2019-01" db="EMBL/GenBank/DDBJ databases">
        <title>Lacunisphaera sp. strain TWA-58.</title>
        <authorList>
            <person name="Chen W.-M."/>
        </authorList>
    </citation>
    <scope>NUCLEOTIDE SEQUENCE [LARGE SCALE GENOMIC DNA]</scope>
    <source>
        <strain evidence="3 4">TWA-58</strain>
    </source>
</reference>
<dbReference type="InterPro" id="IPR008136">
    <property type="entry name" value="CinA_C"/>
</dbReference>
<dbReference type="InterPro" id="IPR036425">
    <property type="entry name" value="MoaB/Mog-like_dom_sf"/>
</dbReference>
<organism evidence="3 4">
    <name type="scientific">Oleiharenicola lentus</name>
    <dbReference type="NCBI Taxonomy" id="2508720"/>
    <lineage>
        <taxon>Bacteria</taxon>
        <taxon>Pseudomonadati</taxon>
        <taxon>Verrucomicrobiota</taxon>
        <taxon>Opitutia</taxon>
        <taxon>Opitutales</taxon>
        <taxon>Opitutaceae</taxon>
        <taxon>Oleiharenicola</taxon>
    </lineage>
</organism>
<dbReference type="Gene3D" id="3.40.980.10">
    <property type="entry name" value="MoaB/Mog-like domain"/>
    <property type="match status" value="1"/>
</dbReference>
<name>A0A4Q1C6T6_9BACT</name>
<dbReference type="InterPro" id="IPR008135">
    <property type="entry name" value="Competence-induced_CinA"/>
</dbReference>
<evidence type="ECO:0000256" key="1">
    <source>
        <dbReference type="HAMAP-Rule" id="MF_00226"/>
    </source>
</evidence>
<dbReference type="RefSeq" id="WP_129045864.1">
    <property type="nucleotide sequence ID" value="NZ_SDHX01000001.1"/>
</dbReference>
<comment type="similarity">
    <text evidence="1">Belongs to the CinA family.</text>
</comment>
<keyword evidence="4" id="KW-1185">Reference proteome</keyword>
<dbReference type="PANTHER" id="PTHR13939:SF0">
    <property type="entry name" value="NMN AMIDOHYDROLASE-LIKE PROTEIN YFAY"/>
    <property type="match status" value="1"/>
</dbReference>
<dbReference type="CDD" id="cd00885">
    <property type="entry name" value="cinA"/>
    <property type="match status" value="1"/>
</dbReference>
<dbReference type="OrthoDB" id="9801454at2"/>
<dbReference type="NCBIfam" id="TIGR00199">
    <property type="entry name" value="PncC_domain"/>
    <property type="match status" value="1"/>
</dbReference>
<protein>
    <recommendedName>
        <fullName evidence="1">CinA-like protein</fullName>
    </recommendedName>
</protein>
<evidence type="ECO:0000313" key="4">
    <source>
        <dbReference type="Proteomes" id="UP000290218"/>
    </source>
</evidence>
<dbReference type="Proteomes" id="UP000290218">
    <property type="component" value="Unassembled WGS sequence"/>
</dbReference>
<dbReference type="Gene3D" id="3.30.70.2860">
    <property type="match status" value="1"/>
</dbReference>
<evidence type="ECO:0000259" key="2">
    <source>
        <dbReference type="SMART" id="SM00852"/>
    </source>
</evidence>
<proteinExistence type="inferred from homology"/>
<dbReference type="InterPro" id="IPR036653">
    <property type="entry name" value="CinA-like_C"/>
</dbReference>
<sequence length="441" mass="46964">MAHSSAHLDPARNGAPTTTSLRYELLTLGDELLLGLTANAHLTWIGAQLGRRGVQLQRNTTVTDEAEAIVALVRESWARADVIITTGGLGPTCDDRTREAVAAVLGQKLVFDPQIEQAIRARFARFQRVPTANNLKQAWRFERGDVLPNGNGTAPGLWVEQDGKILIMLPGPPNELQPMFTEQVIPRLAALGKLADHEAYIQIRSIGVGESALETMFECTFSRHPGLGIAFCAHQGQVDCRISSPDGRYGMEKLRAIASECAALLGDNLLCFGHDSLAQVVADQLKLQGRTLAVAEASTGGLLANAFAELCGACKFFQGGIVISNNEAKTLLLECPECLLKQHGAVSAECAVAMASGVAEKLGSDYGLAVTGFSGPCTGAGENPVGGIFIGLHTPAGVWAKQLSYPGPRAAVKKRAINDAIDWLRREALKESRRIAAPSVN</sequence>
<dbReference type="AlphaFoldDB" id="A0A4Q1C6T6"/>
<dbReference type="InterPro" id="IPR050101">
    <property type="entry name" value="CinA"/>
</dbReference>
<dbReference type="Pfam" id="PF02464">
    <property type="entry name" value="CinA"/>
    <property type="match status" value="1"/>
</dbReference>
<dbReference type="SUPFAM" id="SSF142433">
    <property type="entry name" value="CinA-like"/>
    <property type="match status" value="1"/>
</dbReference>
<dbReference type="EMBL" id="SDHX01000001">
    <property type="protein sequence ID" value="RXK54500.1"/>
    <property type="molecule type" value="Genomic_DNA"/>
</dbReference>
<dbReference type="InterPro" id="IPR001453">
    <property type="entry name" value="MoaB/Mog_dom"/>
</dbReference>
<evidence type="ECO:0000313" key="3">
    <source>
        <dbReference type="EMBL" id="RXK54500.1"/>
    </source>
</evidence>
<dbReference type="SUPFAM" id="SSF53218">
    <property type="entry name" value="Molybdenum cofactor biosynthesis proteins"/>
    <property type="match status" value="1"/>
</dbReference>
<dbReference type="PANTHER" id="PTHR13939">
    <property type="entry name" value="NICOTINAMIDE-NUCLEOTIDE AMIDOHYDROLASE PNCC"/>
    <property type="match status" value="1"/>
</dbReference>
<dbReference type="SMART" id="SM00852">
    <property type="entry name" value="MoCF_biosynth"/>
    <property type="match status" value="1"/>
</dbReference>
<feature type="domain" description="MoaB/Mog" evidence="2">
    <location>
        <begin position="24"/>
        <end position="191"/>
    </location>
</feature>
<dbReference type="NCBIfam" id="TIGR00200">
    <property type="entry name" value="cinA_nterm"/>
    <property type="match status" value="1"/>
</dbReference>